<reference evidence="12 13" key="1">
    <citation type="submission" date="2023-10" db="EMBL/GenBank/DDBJ databases">
        <title>Draft genome sequence of Xylaria bambusicola isolate GMP-LS, the root and basal stem rot pathogen of sugarcane in Indonesia.</title>
        <authorList>
            <person name="Selvaraj P."/>
            <person name="Muralishankar V."/>
            <person name="Muruganantham S."/>
            <person name="Sp S."/>
            <person name="Haryani S."/>
            <person name="Lau K.J.X."/>
            <person name="Naqvi N.I."/>
        </authorList>
    </citation>
    <scope>NUCLEOTIDE SEQUENCE [LARGE SCALE GENOMIC DNA]</scope>
    <source>
        <strain evidence="12">GMP-LS</strain>
    </source>
</reference>
<keyword evidence="9" id="KW-0326">Glycosidase</keyword>
<dbReference type="GO" id="GO:0012505">
    <property type="term" value="C:endomembrane system"/>
    <property type="evidence" value="ECO:0007669"/>
    <property type="project" value="UniProtKB-SubCell"/>
</dbReference>
<evidence type="ECO:0000256" key="11">
    <source>
        <dbReference type="SAM" id="SignalP"/>
    </source>
</evidence>
<feature type="chain" id="PRO_5042827440" description="mannan endo-1,6-alpha-mannosidase" evidence="11">
    <location>
        <begin position="17"/>
        <end position="496"/>
    </location>
</feature>
<dbReference type="InterPro" id="IPR005198">
    <property type="entry name" value="Glyco_hydro_76"/>
</dbReference>
<dbReference type="PANTHER" id="PTHR12145:SF38">
    <property type="entry name" value="MANNAN ENDO-1,6-ALPHA-MANNOSIDASE"/>
    <property type="match status" value="1"/>
</dbReference>
<dbReference type="AlphaFoldDB" id="A0AAN7U2Z4"/>
<keyword evidence="8" id="KW-0325">Glycoprotein</keyword>
<evidence type="ECO:0000256" key="7">
    <source>
        <dbReference type="ARBA" id="ARBA00023136"/>
    </source>
</evidence>
<evidence type="ECO:0000256" key="6">
    <source>
        <dbReference type="ARBA" id="ARBA00022801"/>
    </source>
</evidence>
<dbReference type="GO" id="GO:0009272">
    <property type="term" value="P:fungal-type cell wall biogenesis"/>
    <property type="evidence" value="ECO:0007669"/>
    <property type="project" value="TreeGrafter"/>
</dbReference>
<accession>A0AAN7U2Z4</accession>
<keyword evidence="5 11" id="KW-0732">Signal</keyword>
<dbReference type="InterPro" id="IPR014480">
    <property type="entry name" value="Mannan-1_6-alpha_mannosidase"/>
</dbReference>
<feature type="compositionally biased region" description="Polar residues" evidence="10">
    <location>
        <begin position="409"/>
        <end position="418"/>
    </location>
</feature>
<dbReference type="SUPFAM" id="SSF48208">
    <property type="entry name" value="Six-hairpin glycosidases"/>
    <property type="match status" value="1"/>
</dbReference>
<evidence type="ECO:0000256" key="4">
    <source>
        <dbReference type="ARBA" id="ARBA00012350"/>
    </source>
</evidence>
<comment type="catalytic activity">
    <reaction evidence="1">
        <text>Random hydrolysis of (1-&gt;6)-alpha-D-mannosidic linkages in unbranched (1-&gt;6)-mannans.</text>
        <dbReference type="EC" id="3.2.1.101"/>
    </reaction>
</comment>
<dbReference type="Gene3D" id="1.50.10.20">
    <property type="match status" value="1"/>
</dbReference>
<dbReference type="EC" id="3.2.1.101" evidence="4"/>
<dbReference type="Proteomes" id="UP001305414">
    <property type="component" value="Unassembled WGS sequence"/>
</dbReference>
<evidence type="ECO:0000313" key="12">
    <source>
        <dbReference type="EMBL" id="KAK5624330.1"/>
    </source>
</evidence>
<feature type="compositionally biased region" description="Polar residues" evidence="10">
    <location>
        <begin position="463"/>
        <end position="474"/>
    </location>
</feature>
<evidence type="ECO:0000256" key="8">
    <source>
        <dbReference type="ARBA" id="ARBA00023180"/>
    </source>
</evidence>
<keyword evidence="6" id="KW-0378">Hydrolase</keyword>
<feature type="signal peptide" evidence="11">
    <location>
        <begin position="1"/>
        <end position="16"/>
    </location>
</feature>
<feature type="region of interest" description="Disordered" evidence="10">
    <location>
        <begin position="408"/>
        <end position="474"/>
    </location>
</feature>
<dbReference type="InterPro" id="IPR008928">
    <property type="entry name" value="6-hairpin_glycosidase_sf"/>
</dbReference>
<comment type="subcellular location">
    <subcellularLocation>
        <location evidence="2">Endomembrane system</location>
    </subcellularLocation>
</comment>
<keyword evidence="7" id="KW-0472">Membrane</keyword>
<keyword evidence="13" id="KW-1185">Reference proteome</keyword>
<dbReference type="EMBL" id="JAWHQM010000001">
    <property type="protein sequence ID" value="KAK5624330.1"/>
    <property type="molecule type" value="Genomic_DNA"/>
</dbReference>
<evidence type="ECO:0000256" key="3">
    <source>
        <dbReference type="ARBA" id="ARBA00009699"/>
    </source>
</evidence>
<evidence type="ECO:0000256" key="5">
    <source>
        <dbReference type="ARBA" id="ARBA00022729"/>
    </source>
</evidence>
<evidence type="ECO:0000256" key="9">
    <source>
        <dbReference type="ARBA" id="ARBA00023295"/>
    </source>
</evidence>
<feature type="compositionally biased region" description="Low complexity" evidence="10">
    <location>
        <begin position="429"/>
        <end position="452"/>
    </location>
</feature>
<evidence type="ECO:0000313" key="13">
    <source>
        <dbReference type="Proteomes" id="UP001305414"/>
    </source>
</evidence>
<name>A0AAN7U2Z4_9PEZI</name>
<dbReference type="PANTHER" id="PTHR12145">
    <property type="entry name" value="MANNAN ENDO-1,6-ALPHA-MANNOSIDASE DCW1"/>
    <property type="match status" value="1"/>
</dbReference>
<comment type="similarity">
    <text evidence="3">Belongs to the glycosyl hydrolase 76 family.</text>
</comment>
<dbReference type="Pfam" id="PF03663">
    <property type="entry name" value="Glyco_hydro_76"/>
    <property type="match status" value="1"/>
</dbReference>
<sequence>MFNALVIAAMLGAASSAPADLDVNSPDSIKSVASTIAFETMKYYSGNITNTPEVHWWQAGACWGAMLDYSHYTGDSSYDNVITQALQSQVLAPDFNLMNPRYFGSEGNDDQAFWAFTILEAAERNWPQPDDSLPPWLTVAENIWNAMVSRWDETTCSGGLRWQIFDSNPNGVDYKNAVSNGALFQISARLARATNDDKYFQWAEKIWDWSQNVGFIDGDFNVFDGASSKADCKDTNPLTFSYSQGIYMYGAAVLFDYKNGDQKWGGRADGLLQASRSYFTPFDNATNIMYEHACELVDTCNTDMKSFKGYLSRFMAATAQLMPSTRVDVQELLRASAVAAGKACSGGDSGTACGQKWYVGGYDGNTGLGQQMTALETVQALLAFDAPRPLKFGEIKHLKEKEPIVMPLPSTTETTTSVKPKETPEATEPPEITTTAETTVTEISPTTTITPVEEADTAPTEPPSNTQGPDSTGNVTGVSYIRILISLFTSVFMLIV</sequence>
<evidence type="ECO:0000256" key="2">
    <source>
        <dbReference type="ARBA" id="ARBA00004308"/>
    </source>
</evidence>
<gene>
    <name evidence="12" type="ORF">RRF57_000047</name>
</gene>
<evidence type="ECO:0000256" key="10">
    <source>
        <dbReference type="SAM" id="MobiDB-lite"/>
    </source>
</evidence>
<organism evidence="12 13">
    <name type="scientific">Xylaria bambusicola</name>
    <dbReference type="NCBI Taxonomy" id="326684"/>
    <lineage>
        <taxon>Eukaryota</taxon>
        <taxon>Fungi</taxon>
        <taxon>Dikarya</taxon>
        <taxon>Ascomycota</taxon>
        <taxon>Pezizomycotina</taxon>
        <taxon>Sordariomycetes</taxon>
        <taxon>Xylariomycetidae</taxon>
        <taxon>Xylariales</taxon>
        <taxon>Xylariaceae</taxon>
        <taxon>Xylaria</taxon>
    </lineage>
</organism>
<proteinExistence type="inferred from homology"/>
<comment type="caution">
    <text evidence="12">The sequence shown here is derived from an EMBL/GenBank/DDBJ whole genome shotgun (WGS) entry which is preliminary data.</text>
</comment>
<dbReference type="GO" id="GO:0016052">
    <property type="term" value="P:carbohydrate catabolic process"/>
    <property type="evidence" value="ECO:0007669"/>
    <property type="project" value="InterPro"/>
</dbReference>
<evidence type="ECO:0000256" key="1">
    <source>
        <dbReference type="ARBA" id="ARBA00001452"/>
    </source>
</evidence>
<dbReference type="GO" id="GO:0008496">
    <property type="term" value="F:mannan endo-1,6-alpha-mannosidase activity"/>
    <property type="evidence" value="ECO:0007669"/>
    <property type="project" value="UniProtKB-EC"/>
</dbReference>
<dbReference type="FunFam" id="1.50.10.20:FF:000006">
    <property type="entry name" value="Mannan endo-1,6-alpha-mannosidase"/>
    <property type="match status" value="1"/>
</dbReference>
<protein>
    <recommendedName>
        <fullName evidence="4">mannan endo-1,6-alpha-mannosidase</fullName>
        <ecNumber evidence="4">3.2.1.101</ecNumber>
    </recommendedName>
</protein>